<keyword evidence="2" id="KW-0812">Transmembrane</keyword>
<dbReference type="AlphaFoldDB" id="A0A1W6N387"/>
<dbReference type="OrthoDB" id="9813479at2"/>
<feature type="domain" description="Band 7" evidence="3">
    <location>
        <begin position="51"/>
        <end position="215"/>
    </location>
</feature>
<evidence type="ECO:0000313" key="4">
    <source>
        <dbReference type="EMBL" id="ARN84340.1"/>
    </source>
</evidence>
<reference evidence="4 5" key="1">
    <citation type="submission" date="2014-06" db="EMBL/GenBank/DDBJ databases">
        <title>The genome of the endonuclear symbiont Nucleicultrix amoebiphila.</title>
        <authorList>
            <person name="Schulz F."/>
            <person name="Horn M."/>
        </authorList>
    </citation>
    <scope>NUCLEOTIDE SEQUENCE [LARGE SCALE GENOMIC DNA]</scope>
    <source>
        <strain evidence="4 5">FS5</strain>
    </source>
</reference>
<accession>A0A1W6N387</accession>
<dbReference type="SUPFAM" id="SSF117892">
    <property type="entry name" value="Band 7/SPFH domain"/>
    <property type="match status" value="1"/>
</dbReference>
<proteinExistence type="predicted"/>
<dbReference type="InterPro" id="IPR001107">
    <property type="entry name" value="Band_7"/>
</dbReference>
<dbReference type="KEGG" id="naf:GQ61_02225"/>
<keyword evidence="5" id="KW-1185">Reference proteome</keyword>
<name>A0A1W6N387_9PROT</name>
<dbReference type="PANTHER" id="PTHR43446:SF1">
    <property type="entry name" value="BAND 7 DOMAIN-CONTAINING PROTEIN"/>
    <property type="match status" value="1"/>
</dbReference>
<evidence type="ECO:0000259" key="3">
    <source>
        <dbReference type="SMART" id="SM00244"/>
    </source>
</evidence>
<evidence type="ECO:0000313" key="5">
    <source>
        <dbReference type="Proteomes" id="UP000237351"/>
    </source>
</evidence>
<dbReference type="CDD" id="cd03402">
    <property type="entry name" value="SPFH_like_u2"/>
    <property type="match status" value="1"/>
</dbReference>
<dbReference type="PANTHER" id="PTHR43446">
    <property type="entry name" value="MEMBRANE PROTEIN-RELATED"/>
    <property type="match status" value="1"/>
</dbReference>
<dbReference type="SMART" id="SM00244">
    <property type="entry name" value="PHB"/>
    <property type="match status" value="1"/>
</dbReference>
<evidence type="ECO:0000256" key="1">
    <source>
        <dbReference type="ARBA" id="ARBA00004167"/>
    </source>
</evidence>
<dbReference type="RefSeq" id="WP_085783721.1">
    <property type="nucleotide sequence ID" value="NZ_CP008743.1"/>
</dbReference>
<dbReference type="Proteomes" id="UP000237351">
    <property type="component" value="Chromosome"/>
</dbReference>
<dbReference type="EMBL" id="CP008743">
    <property type="protein sequence ID" value="ARN84340.1"/>
    <property type="molecule type" value="Genomic_DNA"/>
</dbReference>
<dbReference type="GO" id="GO:0016020">
    <property type="term" value="C:membrane"/>
    <property type="evidence" value="ECO:0007669"/>
    <property type="project" value="UniProtKB-SubCell"/>
</dbReference>
<feature type="transmembrane region" description="Helical" evidence="2">
    <location>
        <begin position="33"/>
        <end position="53"/>
    </location>
</feature>
<dbReference type="InterPro" id="IPR036013">
    <property type="entry name" value="Band_7/SPFH_dom_sf"/>
</dbReference>
<comment type="subcellular location">
    <subcellularLocation>
        <location evidence="1">Membrane</location>
        <topology evidence="1">Single-pass membrane protein</topology>
    </subcellularLocation>
</comment>
<dbReference type="Gene3D" id="3.30.479.30">
    <property type="entry name" value="Band 7 domain"/>
    <property type="match status" value="1"/>
</dbReference>
<protein>
    <recommendedName>
        <fullName evidence="3">Band 7 domain-containing protein</fullName>
    </recommendedName>
</protein>
<sequence>MTKLSGTAFLALSFFILFLDIVTYRYYINGSSVFIFLVCFGLFVLWILSLKGLKSIEPNQAMTFLLFGRYVGTIDKQGFYWVNPFYKGQRISLKIRTSHTAQLKVNDKMGNPIEIGCIIVWHVTNPFKALFDVDHFESYILNQSETALRQLAMSHPYDHPGKGELSLRGGSIDILKEFQTDLTQRMAIAGIEIVETRISHLAYSPEIASAMLQRQQAEAILAAREKIVDGATEMVKDALRRLEGKQGLKLTAQEKSRMVANLMVTLCSEQAVTPVLNISAK</sequence>
<organism evidence="4 5">
    <name type="scientific">Candidatus Nucleicultrix amoebiphila FS5</name>
    <dbReference type="NCBI Taxonomy" id="1414854"/>
    <lineage>
        <taxon>Bacteria</taxon>
        <taxon>Pseudomonadati</taxon>
        <taxon>Pseudomonadota</taxon>
        <taxon>Alphaproteobacteria</taxon>
        <taxon>Holosporales</taxon>
        <taxon>Candidatus Nucleicultricaceae</taxon>
        <taxon>Candidatus Nucleicultrix</taxon>
    </lineage>
</organism>
<dbReference type="STRING" id="1414854.GQ61_02225"/>
<evidence type="ECO:0000256" key="2">
    <source>
        <dbReference type="SAM" id="Phobius"/>
    </source>
</evidence>
<gene>
    <name evidence="4" type="ORF">GQ61_02225</name>
</gene>
<keyword evidence="2" id="KW-1133">Transmembrane helix</keyword>
<keyword evidence="2" id="KW-0472">Membrane</keyword>
<dbReference type="Pfam" id="PF01145">
    <property type="entry name" value="Band_7"/>
    <property type="match status" value="1"/>
</dbReference>
<feature type="transmembrane region" description="Helical" evidence="2">
    <location>
        <begin position="7"/>
        <end position="27"/>
    </location>
</feature>